<sequence>MFKSFNTEQLKLALCKTYQSGWTLVVMVVLSLWLCSFYGRNAFIVWWMPLSGIVLIGASIFLGNLPYRLIQPAMYISKFACLWSWLIWVAGAILLALAPVFSHGLFFIWLDPLGALIGVMFCCWVSRKGLLKWIR</sequence>
<evidence type="ECO:0000256" key="1">
    <source>
        <dbReference type="SAM" id="Phobius"/>
    </source>
</evidence>
<name>A0A7W3D3H2_CITFR</name>
<proteinExistence type="predicted"/>
<reference evidence="2 3" key="1">
    <citation type="submission" date="2020-06" db="EMBL/GenBank/DDBJ databases">
        <title>REHAB project genomes.</title>
        <authorList>
            <person name="Shaw L.P."/>
        </authorList>
    </citation>
    <scope>NUCLEOTIDE SEQUENCE [LARGE SCALE GENOMIC DNA]</scope>
    <source>
        <strain evidence="2 3">RHBSTW-00116</strain>
    </source>
</reference>
<feature type="transmembrane region" description="Helical" evidence="1">
    <location>
        <begin position="21"/>
        <end position="39"/>
    </location>
</feature>
<feature type="transmembrane region" description="Helical" evidence="1">
    <location>
        <begin position="45"/>
        <end position="67"/>
    </location>
</feature>
<comment type="caution">
    <text evidence="2">The sequence shown here is derived from an EMBL/GenBank/DDBJ whole genome shotgun (WGS) entry which is preliminary data.</text>
</comment>
<evidence type="ECO:0000313" key="2">
    <source>
        <dbReference type="EMBL" id="MBA8062326.1"/>
    </source>
</evidence>
<keyword evidence="1" id="KW-0812">Transmembrane</keyword>
<feature type="transmembrane region" description="Helical" evidence="1">
    <location>
        <begin position="106"/>
        <end position="125"/>
    </location>
</feature>
<feature type="transmembrane region" description="Helical" evidence="1">
    <location>
        <begin position="79"/>
        <end position="100"/>
    </location>
</feature>
<protein>
    <submittedName>
        <fullName evidence="2">Uncharacterized protein</fullName>
    </submittedName>
</protein>
<dbReference type="Proteomes" id="UP000591803">
    <property type="component" value="Unassembled WGS sequence"/>
</dbReference>
<keyword evidence="1" id="KW-1133">Transmembrane helix</keyword>
<keyword evidence="1" id="KW-0472">Membrane</keyword>
<accession>A0A7W3D3H2</accession>
<organism evidence="2 3">
    <name type="scientific">Citrobacter freundii</name>
    <dbReference type="NCBI Taxonomy" id="546"/>
    <lineage>
        <taxon>Bacteria</taxon>
        <taxon>Pseudomonadati</taxon>
        <taxon>Pseudomonadota</taxon>
        <taxon>Gammaproteobacteria</taxon>
        <taxon>Enterobacterales</taxon>
        <taxon>Enterobacteriaceae</taxon>
        <taxon>Citrobacter</taxon>
        <taxon>Citrobacter freundii complex</taxon>
    </lineage>
</organism>
<evidence type="ECO:0000313" key="3">
    <source>
        <dbReference type="Proteomes" id="UP000591803"/>
    </source>
</evidence>
<dbReference type="EMBL" id="JABXRI010000001">
    <property type="protein sequence ID" value="MBA8062326.1"/>
    <property type="molecule type" value="Genomic_DNA"/>
</dbReference>
<gene>
    <name evidence="2" type="ORF">HV077_07940</name>
</gene>
<dbReference type="AlphaFoldDB" id="A0A7W3D3H2"/>